<keyword evidence="3" id="KW-1185">Reference proteome</keyword>
<reference evidence="4" key="1">
    <citation type="submission" date="2025-08" db="UniProtKB">
        <authorList>
            <consortium name="RefSeq"/>
        </authorList>
    </citation>
    <scope>IDENTIFICATION</scope>
</reference>
<dbReference type="FunCoup" id="A0A6P7YJE6">
    <property type="interactions" value="3"/>
</dbReference>
<evidence type="ECO:0000256" key="1">
    <source>
        <dbReference type="SAM" id="MobiDB-lite"/>
    </source>
</evidence>
<evidence type="ECO:0000313" key="4">
    <source>
        <dbReference type="RefSeq" id="XP_030063185.1"/>
    </source>
</evidence>
<dbReference type="PROSITE" id="PS51159">
    <property type="entry name" value="CBM21"/>
    <property type="match status" value="1"/>
</dbReference>
<proteinExistence type="predicted"/>
<feature type="region of interest" description="Disordered" evidence="1">
    <location>
        <begin position="1"/>
        <end position="46"/>
    </location>
</feature>
<name>A0A6P7YJE6_9AMPH</name>
<dbReference type="InterPro" id="IPR038175">
    <property type="entry name" value="CBM21_dom_sf"/>
</dbReference>
<organism evidence="3 4">
    <name type="scientific">Microcaecilia unicolor</name>
    <dbReference type="NCBI Taxonomy" id="1415580"/>
    <lineage>
        <taxon>Eukaryota</taxon>
        <taxon>Metazoa</taxon>
        <taxon>Chordata</taxon>
        <taxon>Craniata</taxon>
        <taxon>Vertebrata</taxon>
        <taxon>Euteleostomi</taxon>
        <taxon>Amphibia</taxon>
        <taxon>Gymnophiona</taxon>
        <taxon>Siphonopidae</taxon>
        <taxon>Microcaecilia</taxon>
    </lineage>
</organism>
<dbReference type="AlphaFoldDB" id="A0A6P7YJE6"/>
<protein>
    <submittedName>
        <fullName evidence="4">Protein phosphatase 1 regulatory subunit 3G</fullName>
    </submittedName>
</protein>
<dbReference type="CTD" id="648791"/>
<feature type="compositionally biased region" description="Polar residues" evidence="1">
    <location>
        <begin position="1"/>
        <end position="15"/>
    </location>
</feature>
<dbReference type="GO" id="GO:0000164">
    <property type="term" value="C:protein phosphatase type 1 complex"/>
    <property type="evidence" value="ECO:0007669"/>
    <property type="project" value="TreeGrafter"/>
</dbReference>
<feature type="compositionally biased region" description="Acidic residues" evidence="1">
    <location>
        <begin position="31"/>
        <end position="46"/>
    </location>
</feature>
<evidence type="ECO:0000259" key="2">
    <source>
        <dbReference type="PROSITE" id="PS51159"/>
    </source>
</evidence>
<dbReference type="RefSeq" id="XP_030063185.1">
    <property type="nucleotide sequence ID" value="XM_030207325.1"/>
</dbReference>
<dbReference type="PANTHER" id="PTHR12307">
    <property type="entry name" value="PROTEIN PHOSPHATASE 1 REGULATORY SUBUNIT"/>
    <property type="match status" value="1"/>
</dbReference>
<dbReference type="PANTHER" id="PTHR12307:SF7">
    <property type="entry name" value="PROTEIN PHOSPHATASE 1 REGULATORY SUBUNIT 3G"/>
    <property type="match status" value="1"/>
</dbReference>
<dbReference type="KEGG" id="muo:115472855"/>
<dbReference type="Pfam" id="PF03370">
    <property type="entry name" value="CBM_21"/>
    <property type="match status" value="1"/>
</dbReference>
<dbReference type="InParanoid" id="A0A6P7YJE6"/>
<dbReference type="OrthoDB" id="1881at2759"/>
<dbReference type="GeneID" id="115472855"/>
<feature type="region of interest" description="Disordered" evidence="1">
    <location>
        <begin position="68"/>
        <end position="96"/>
    </location>
</feature>
<dbReference type="Gene3D" id="2.60.40.2440">
    <property type="entry name" value="Carbohydrate binding type-21 domain"/>
    <property type="match status" value="1"/>
</dbReference>
<feature type="compositionally biased region" description="Acidic residues" evidence="1">
    <location>
        <begin position="74"/>
        <end position="84"/>
    </location>
</feature>
<dbReference type="GO" id="GO:2001069">
    <property type="term" value="F:glycogen binding"/>
    <property type="evidence" value="ECO:0007669"/>
    <property type="project" value="TreeGrafter"/>
</dbReference>
<dbReference type="InterPro" id="IPR050782">
    <property type="entry name" value="PP1_regulatory_subunit_3"/>
</dbReference>
<gene>
    <name evidence="4" type="primary">PPP1R3G</name>
</gene>
<dbReference type="Proteomes" id="UP000515156">
    <property type="component" value="Chromosome 1"/>
</dbReference>
<evidence type="ECO:0000313" key="3">
    <source>
        <dbReference type="Proteomes" id="UP000515156"/>
    </source>
</evidence>
<dbReference type="InterPro" id="IPR005036">
    <property type="entry name" value="CBM21_dom"/>
</dbReference>
<dbReference type="GO" id="GO:0005979">
    <property type="term" value="P:regulation of glycogen biosynthetic process"/>
    <property type="evidence" value="ECO:0007669"/>
    <property type="project" value="TreeGrafter"/>
</dbReference>
<feature type="domain" description="CBM21" evidence="2">
    <location>
        <begin position="207"/>
        <end position="324"/>
    </location>
</feature>
<sequence>MESQEDPSASCSLSQPPRLDKSSGMLGLCGEENEEEEEAEDDDDELGEAAAALQRWASRLTGQSPVASVLHVCDEEEDDDDNGEEERKQRRRAVSLPANPSLAAASLFHPYSGSPGAEGCCKCKKRVQFADAMGLNLARVHHFSASEDPHVPAAVLSRLHSFPASQRDLDALLLLDGGLKQEERPTALQPPAFLEPDFQVPDEEEQQERLQRENVCLERVSAEHYDVHGSVLVAPPACEGDPAPEEGEGDERVSVRYTFNDWLSYLDAPAEREGPPGARRFGFVLCAPPCLEPGARLHFAVCYREAPGGREHWDNNCGKNYTLHYCTPEPT</sequence>
<dbReference type="GO" id="GO:0008157">
    <property type="term" value="F:protein phosphatase 1 binding"/>
    <property type="evidence" value="ECO:0007669"/>
    <property type="project" value="TreeGrafter"/>
</dbReference>
<accession>A0A6P7YJE6</accession>